<sequence>MEQDSLLQRYRRDRRKLLEFLLSSGLIKEVRTPSGSTSLSKADFDKLSADYILHCIKSGGIVDVSEASKKYHAESAHPIMIHSKLGDSYFLTSDPDIAGSPPRRVPPSTSVSSNNHASSSSSKLDSFDMKSVETHGDDYGLKQKAEAAAARASFRDSGIPSLGLPTLKTGLSDDDLRESAYELLLASMYFSGVEMFPVEDRKKEKNSKFLSRLKSKREKPHSRPQLSERHSELVDTIRAQMQASYKSSSFLVNILEELLYFSAELPETERVIIKSCLAKIRDTKEWDVAMSPAQRVEIISSIRQVASKAFFQQGKFGLQNETYYWQAAYHLNIRLYEKLLNGVFDILDEGQLIEEADAILSLIKLTWSTLGITDKLHDALYGWALVQQFVDTAEGTLLEHAVLQLQRVVSAKEDDCTWCDSKLQDYHLHFSEKTVHFKKVVALASTIGMLSSADCADKVIVNASREKIKCYVERSVEAAIGRVAITVLESKERTHPLALLANQLRLIADRELKIFFPVLRQWSPESMMISVQKLHQFFGERLIPFLKGVSSLSEDARSVLPAAYALDNELGQLYTSSLEEQKVQHSPRPYLDHYQIEKVSGPLIIDWVIGQHTHILEWTRRALELEVSSIVGYC</sequence>
<reference evidence="2 3" key="1">
    <citation type="submission" date="2015-01" db="EMBL/GenBank/DDBJ databases">
        <title>Genome of allotetraploid Gossypium barbadense reveals genomic plasticity and fiber elongation in cotton evolution.</title>
        <authorList>
            <person name="Chen X."/>
            <person name="Liu X."/>
            <person name="Zhao B."/>
            <person name="Zheng H."/>
            <person name="Hu Y."/>
            <person name="Lu G."/>
            <person name="Yang C."/>
            <person name="Chen J."/>
            <person name="Shan C."/>
            <person name="Zhang L."/>
            <person name="Zhou Y."/>
            <person name="Wang L."/>
            <person name="Guo W."/>
            <person name="Bai Y."/>
            <person name="Ruan J."/>
            <person name="Shangguan X."/>
            <person name="Mao Y."/>
            <person name="Jiang J."/>
            <person name="Zhu Y."/>
            <person name="Lei J."/>
            <person name="Kang H."/>
            <person name="Chen S."/>
            <person name="He X."/>
            <person name="Wang R."/>
            <person name="Wang Y."/>
            <person name="Chen J."/>
            <person name="Wang L."/>
            <person name="Yu S."/>
            <person name="Wang B."/>
            <person name="Wei J."/>
            <person name="Song S."/>
            <person name="Lu X."/>
            <person name="Gao Z."/>
            <person name="Gu W."/>
            <person name="Deng X."/>
            <person name="Ma D."/>
            <person name="Wang S."/>
            <person name="Liang W."/>
            <person name="Fang L."/>
            <person name="Cai C."/>
            <person name="Zhu X."/>
            <person name="Zhou B."/>
            <person name="Zhang Y."/>
            <person name="Chen Z."/>
            <person name="Xu S."/>
            <person name="Zhu R."/>
            <person name="Wang S."/>
            <person name="Zhang T."/>
            <person name="Zhao G."/>
        </authorList>
    </citation>
    <scope>NUCLEOTIDE SEQUENCE [LARGE SCALE GENOMIC DNA]</scope>
    <source>
        <strain evidence="3">cv. Xinhai21</strain>
        <tissue evidence="2">Leaf</tissue>
    </source>
</reference>
<evidence type="ECO:0008006" key="4">
    <source>
        <dbReference type="Google" id="ProtNLM"/>
    </source>
</evidence>
<dbReference type="PANTHER" id="PTHR31280">
    <property type="entry name" value="PROTEIN UNC-13 HOMOLOG"/>
    <property type="match status" value="1"/>
</dbReference>
<feature type="region of interest" description="Disordered" evidence="1">
    <location>
        <begin position="207"/>
        <end position="229"/>
    </location>
</feature>
<gene>
    <name evidence="2" type="ORF">GOBAR_AA29085</name>
</gene>
<name>A0A2P5WKM4_GOSBA</name>
<protein>
    <recommendedName>
        <fullName evidence="4">MHD1 domain-containing protein</fullName>
    </recommendedName>
</protein>
<evidence type="ECO:0000313" key="2">
    <source>
        <dbReference type="EMBL" id="PPR91611.1"/>
    </source>
</evidence>
<evidence type="ECO:0000256" key="1">
    <source>
        <dbReference type="SAM" id="MobiDB-lite"/>
    </source>
</evidence>
<dbReference type="EMBL" id="KZ667264">
    <property type="protein sequence ID" value="PPR91611.1"/>
    <property type="molecule type" value="Genomic_DNA"/>
</dbReference>
<dbReference type="OrthoDB" id="2015333at2759"/>
<feature type="compositionally biased region" description="Low complexity" evidence="1">
    <location>
        <begin position="100"/>
        <end position="124"/>
    </location>
</feature>
<proteinExistence type="predicted"/>
<dbReference type="InterPro" id="IPR008528">
    <property type="entry name" value="unc-13_homologue"/>
</dbReference>
<feature type="compositionally biased region" description="Basic residues" evidence="1">
    <location>
        <begin position="211"/>
        <end position="222"/>
    </location>
</feature>
<organism evidence="2 3">
    <name type="scientific">Gossypium barbadense</name>
    <name type="common">Sea Island cotton</name>
    <name type="synonym">Hibiscus barbadensis</name>
    <dbReference type="NCBI Taxonomy" id="3634"/>
    <lineage>
        <taxon>Eukaryota</taxon>
        <taxon>Viridiplantae</taxon>
        <taxon>Streptophyta</taxon>
        <taxon>Embryophyta</taxon>
        <taxon>Tracheophyta</taxon>
        <taxon>Spermatophyta</taxon>
        <taxon>Magnoliopsida</taxon>
        <taxon>eudicotyledons</taxon>
        <taxon>Gunneridae</taxon>
        <taxon>Pentapetalae</taxon>
        <taxon>rosids</taxon>
        <taxon>malvids</taxon>
        <taxon>Malvales</taxon>
        <taxon>Malvaceae</taxon>
        <taxon>Malvoideae</taxon>
        <taxon>Gossypium</taxon>
    </lineage>
</organism>
<evidence type="ECO:0000313" key="3">
    <source>
        <dbReference type="Proteomes" id="UP000239757"/>
    </source>
</evidence>
<accession>A0A2P5WKM4</accession>
<dbReference type="Proteomes" id="UP000239757">
    <property type="component" value="Unassembled WGS sequence"/>
</dbReference>
<feature type="region of interest" description="Disordered" evidence="1">
    <location>
        <begin position="96"/>
        <end position="127"/>
    </location>
</feature>
<dbReference type="PANTHER" id="PTHR31280:SF3">
    <property type="entry name" value="DNA TOPOISOMERASE 4 SUBUNIT B (DUF810)"/>
    <property type="match status" value="1"/>
</dbReference>
<dbReference type="AlphaFoldDB" id="A0A2P5WKM4"/>